<feature type="chain" id="PRO_5040795659" description="FAD-binding PCMH-type domain-containing protein" evidence="5">
    <location>
        <begin position="19"/>
        <end position="513"/>
    </location>
</feature>
<dbReference type="PANTHER" id="PTHR42973">
    <property type="entry name" value="BINDING OXIDOREDUCTASE, PUTATIVE (AFU_ORTHOLOGUE AFUA_1G17690)-RELATED"/>
    <property type="match status" value="1"/>
</dbReference>
<evidence type="ECO:0000256" key="4">
    <source>
        <dbReference type="ARBA" id="ARBA00023002"/>
    </source>
</evidence>
<dbReference type="SUPFAM" id="SSF56176">
    <property type="entry name" value="FAD-binding/transporter-associated domain-like"/>
    <property type="match status" value="1"/>
</dbReference>
<dbReference type="Proteomes" id="UP001140513">
    <property type="component" value="Unassembled WGS sequence"/>
</dbReference>
<evidence type="ECO:0000256" key="2">
    <source>
        <dbReference type="ARBA" id="ARBA00022630"/>
    </source>
</evidence>
<dbReference type="PANTHER" id="PTHR42973:SF53">
    <property type="entry name" value="FAD-BINDING PCMH-TYPE DOMAIN-CONTAINING PROTEIN-RELATED"/>
    <property type="match status" value="1"/>
</dbReference>
<dbReference type="InterPro" id="IPR006094">
    <property type="entry name" value="Oxid_FAD_bind_N"/>
</dbReference>
<dbReference type="Pfam" id="PF01565">
    <property type="entry name" value="FAD_binding_4"/>
    <property type="match status" value="1"/>
</dbReference>
<dbReference type="InterPro" id="IPR036318">
    <property type="entry name" value="FAD-bd_PCMH-like_sf"/>
</dbReference>
<comment type="similarity">
    <text evidence="1">Belongs to the oxygen-dependent FAD-linked oxidoreductase family.</text>
</comment>
<reference evidence="7" key="1">
    <citation type="submission" date="2022-10" db="EMBL/GenBank/DDBJ databases">
        <title>Tapping the CABI collections for fungal endophytes: first genome assemblies for Collariella, Neodidymelliopsis, Ascochyta clinopodiicola, Didymella pomorum, Didymosphaeria variabile, Neocosmospora piperis and Neocucurbitaria cava.</title>
        <authorList>
            <person name="Hill R."/>
        </authorList>
    </citation>
    <scope>NUCLEOTIDE SEQUENCE</scope>
    <source>
        <strain evidence="7">IMI 356815</strain>
    </source>
</reference>
<dbReference type="InterPro" id="IPR050416">
    <property type="entry name" value="FAD-linked_Oxidoreductase"/>
</dbReference>
<gene>
    <name evidence="7" type="ORF">N0V89_008079</name>
</gene>
<dbReference type="GO" id="GO:0071949">
    <property type="term" value="F:FAD binding"/>
    <property type="evidence" value="ECO:0007669"/>
    <property type="project" value="InterPro"/>
</dbReference>
<dbReference type="OrthoDB" id="2151789at2759"/>
<evidence type="ECO:0000259" key="6">
    <source>
        <dbReference type="PROSITE" id="PS51387"/>
    </source>
</evidence>
<dbReference type="InterPro" id="IPR016169">
    <property type="entry name" value="FAD-bd_PCMH_sub2"/>
</dbReference>
<dbReference type="RefSeq" id="XP_056068394.1">
    <property type="nucleotide sequence ID" value="XM_056216838.1"/>
</dbReference>
<dbReference type="GO" id="GO:0016491">
    <property type="term" value="F:oxidoreductase activity"/>
    <property type="evidence" value="ECO:0007669"/>
    <property type="project" value="UniProtKB-KW"/>
</dbReference>
<feature type="signal peptide" evidence="5">
    <location>
        <begin position="1"/>
        <end position="18"/>
    </location>
</feature>
<keyword evidence="8" id="KW-1185">Reference proteome</keyword>
<proteinExistence type="inferred from homology"/>
<evidence type="ECO:0000313" key="7">
    <source>
        <dbReference type="EMBL" id="KAJ4349464.1"/>
    </source>
</evidence>
<comment type="caution">
    <text evidence="7">The sequence shown here is derived from an EMBL/GenBank/DDBJ whole genome shotgun (WGS) entry which is preliminary data.</text>
</comment>
<sequence length="513" mass="55440">MIFFKLMLLGSLAGAVSSRDPRSVCLKSDTSQTHTACSALLHAFPRQVFFPGTENYTVESTAFWDQAAWLQPGCIFQPFTAHNLAQGVSELVKRNVTFTARSGGHMPVTGHASLDNGVMVATTHLNEKTLVRTPNPYGADYLRAGPAFRWEEVYSFLEQYGFTTAGGRVSSVGSSLLLGGGLSYFSSVHGWAANNVVNYEVALANGSLINVNAKSAPDLFWALKGGSSNFGIITRYDLRAIPLGKVFGGTVTWASNDTQRYLDAQTAFILPGGGAEDDRAAIMPNFGYSPLTGQNNSGTVFVFNGSDPNPEALRNLTSIPITSGSFSVQNFSSVVATTSGYAARDRRWSFYVTAVKSAPPTMNMLYHHMRMQADIILSGVNATVGAAVQPITVNHLKAAQKNGGDAIDLDPAQGPFVIALYYANWYDSTLDPLIKKWELATIAAVEKDAKARGLYYPWKFLNDAGQAQDPIATYGYGKSLPRLRAVSKRYDPKGIFQKNVPGFKLGSELHSGC</sequence>
<accession>A0A9W8XF33</accession>
<protein>
    <recommendedName>
        <fullName evidence="6">FAD-binding PCMH-type domain-containing protein</fullName>
    </recommendedName>
</protein>
<dbReference type="PROSITE" id="PS51387">
    <property type="entry name" value="FAD_PCMH"/>
    <property type="match status" value="1"/>
</dbReference>
<keyword evidence="5" id="KW-0732">Signal</keyword>
<dbReference type="EMBL" id="JAPEUX010000006">
    <property type="protein sequence ID" value="KAJ4349464.1"/>
    <property type="molecule type" value="Genomic_DNA"/>
</dbReference>
<evidence type="ECO:0000313" key="8">
    <source>
        <dbReference type="Proteomes" id="UP001140513"/>
    </source>
</evidence>
<keyword evidence="4" id="KW-0560">Oxidoreductase</keyword>
<name>A0A9W8XF33_9PLEO</name>
<dbReference type="AlphaFoldDB" id="A0A9W8XF33"/>
<evidence type="ECO:0000256" key="5">
    <source>
        <dbReference type="SAM" id="SignalP"/>
    </source>
</evidence>
<evidence type="ECO:0000256" key="3">
    <source>
        <dbReference type="ARBA" id="ARBA00022827"/>
    </source>
</evidence>
<organism evidence="7 8">
    <name type="scientific">Didymosphaeria variabile</name>
    <dbReference type="NCBI Taxonomy" id="1932322"/>
    <lineage>
        <taxon>Eukaryota</taxon>
        <taxon>Fungi</taxon>
        <taxon>Dikarya</taxon>
        <taxon>Ascomycota</taxon>
        <taxon>Pezizomycotina</taxon>
        <taxon>Dothideomycetes</taxon>
        <taxon>Pleosporomycetidae</taxon>
        <taxon>Pleosporales</taxon>
        <taxon>Massarineae</taxon>
        <taxon>Didymosphaeriaceae</taxon>
        <taxon>Didymosphaeria</taxon>
    </lineage>
</organism>
<keyword evidence="2" id="KW-0285">Flavoprotein</keyword>
<dbReference type="InterPro" id="IPR016166">
    <property type="entry name" value="FAD-bd_PCMH"/>
</dbReference>
<dbReference type="GeneID" id="80911609"/>
<evidence type="ECO:0000256" key="1">
    <source>
        <dbReference type="ARBA" id="ARBA00005466"/>
    </source>
</evidence>
<dbReference type="Gene3D" id="3.30.465.10">
    <property type="match status" value="1"/>
</dbReference>
<feature type="domain" description="FAD-binding PCMH-type" evidence="6">
    <location>
        <begin position="68"/>
        <end position="243"/>
    </location>
</feature>
<keyword evidence="3" id="KW-0274">FAD</keyword>